<evidence type="ECO:0000313" key="4">
    <source>
        <dbReference type="RefSeq" id="XP_071924851.1"/>
    </source>
</evidence>
<dbReference type="PANTHER" id="PTHR23024:SF467">
    <property type="entry name" value="CARBOXYLESTERASE 12-RELATED"/>
    <property type="match status" value="1"/>
</dbReference>
<gene>
    <name evidence="4" type="primary">LOC140015916</name>
</gene>
<reference evidence="4" key="1">
    <citation type="submission" date="2025-08" db="UniProtKB">
        <authorList>
            <consortium name="RefSeq"/>
        </authorList>
    </citation>
    <scope>IDENTIFICATION</scope>
    <source>
        <tissue evidence="4">Leaves</tissue>
    </source>
</reference>
<comment type="similarity">
    <text evidence="1">Belongs to the 'GDXG' lipolytic enzyme family.</text>
</comment>
<dbReference type="RefSeq" id="XP_071924851.1">
    <property type="nucleotide sequence ID" value="XM_072068750.1"/>
</dbReference>
<keyword evidence="3" id="KW-1185">Reference proteome</keyword>
<evidence type="ECO:0000256" key="1">
    <source>
        <dbReference type="ARBA" id="ARBA00010515"/>
    </source>
</evidence>
<sequence length="125" mass="14152">MAPVASEATRLEKKGHLSFWDKSYVEAAWHFVYPNTTGLDDPLLNPVMEPNLSKLGCKRVLVYVAEKDILRDRGWFSKEALEKNEWAGDVEVIGEDHVFNLFFPKEENALSLLKKLASFINGNGV</sequence>
<dbReference type="Gene3D" id="3.40.50.1820">
    <property type="entry name" value="alpha/beta hydrolase"/>
    <property type="match status" value="1"/>
</dbReference>
<dbReference type="GeneID" id="140015916"/>
<dbReference type="InterPro" id="IPR050466">
    <property type="entry name" value="Carboxylest/Gibb_receptor"/>
</dbReference>
<accession>A0ABM4VZ83</accession>
<dbReference type="PANTHER" id="PTHR23024">
    <property type="entry name" value="ARYLACETAMIDE DEACETYLASE"/>
    <property type="match status" value="1"/>
</dbReference>
<dbReference type="Pfam" id="PF07859">
    <property type="entry name" value="Abhydrolase_3"/>
    <property type="match status" value="1"/>
</dbReference>
<dbReference type="SUPFAM" id="SSF53474">
    <property type="entry name" value="alpha/beta-Hydrolases"/>
    <property type="match status" value="1"/>
</dbReference>
<protein>
    <submittedName>
        <fullName evidence="4">2-hydroxyisoflavanone dehydratase-like</fullName>
    </submittedName>
</protein>
<evidence type="ECO:0000313" key="3">
    <source>
        <dbReference type="Proteomes" id="UP001652660"/>
    </source>
</evidence>
<evidence type="ECO:0000259" key="2">
    <source>
        <dbReference type="Pfam" id="PF07859"/>
    </source>
</evidence>
<feature type="domain" description="Alpha/beta hydrolase fold-3" evidence="2">
    <location>
        <begin position="7"/>
        <end position="98"/>
    </location>
</feature>
<dbReference type="InterPro" id="IPR013094">
    <property type="entry name" value="AB_hydrolase_3"/>
</dbReference>
<proteinExistence type="inferred from homology"/>
<organism evidence="3 4">
    <name type="scientific">Coffea arabica</name>
    <name type="common">Arabian coffee</name>
    <dbReference type="NCBI Taxonomy" id="13443"/>
    <lineage>
        <taxon>Eukaryota</taxon>
        <taxon>Viridiplantae</taxon>
        <taxon>Streptophyta</taxon>
        <taxon>Embryophyta</taxon>
        <taxon>Tracheophyta</taxon>
        <taxon>Spermatophyta</taxon>
        <taxon>Magnoliopsida</taxon>
        <taxon>eudicotyledons</taxon>
        <taxon>Gunneridae</taxon>
        <taxon>Pentapetalae</taxon>
        <taxon>asterids</taxon>
        <taxon>lamiids</taxon>
        <taxon>Gentianales</taxon>
        <taxon>Rubiaceae</taxon>
        <taxon>Ixoroideae</taxon>
        <taxon>Gardenieae complex</taxon>
        <taxon>Bertiereae - Coffeeae clade</taxon>
        <taxon>Coffeeae</taxon>
        <taxon>Coffea</taxon>
    </lineage>
</organism>
<name>A0ABM4VZ83_COFAR</name>
<dbReference type="Proteomes" id="UP001652660">
    <property type="component" value="Chromosome 10c"/>
</dbReference>
<dbReference type="InterPro" id="IPR029058">
    <property type="entry name" value="AB_hydrolase_fold"/>
</dbReference>